<protein>
    <submittedName>
        <fullName evidence="2">Uncharacterized protein</fullName>
    </submittedName>
</protein>
<sequence length="247" mass="29701">AVLQLQENDYTRYRYAYHRYSPIHTHQHQESVGNGWNILAFFGVLLVGVFFLSSILLLIIRDEPGIGYWSFFTVTSGIVFWSIFYMRWYRKKHDMTYIPHYSHVIFDRKSGCVITRNIDYTETKKYHYSNYIPATFYTVSVNAVQEFHLVLFNRISGNAINLSTSSDIYSLYVKLRIFNQFMDINEPLPDLPHLEPFRPFDKTTREYDKKKKRDPDKWRSADHLEYHKMCEEARRHLQKYFESGDWI</sequence>
<gene>
    <name evidence="2" type="ORF">C8D97_107283</name>
</gene>
<feature type="transmembrane region" description="Helical" evidence="1">
    <location>
        <begin position="66"/>
        <end position="86"/>
    </location>
</feature>
<evidence type="ECO:0000313" key="3">
    <source>
        <dbReference type="Proteomes" id="UP000245790"/>
    </source>
</evidence>
<dbReference type="AlphaFoldDB" id="A0A316FPH1"/>
<keyword evidence="1" id="KW-0812">Transmembrane</keyword>
<feature type="transmembrane region" description="Helical" evidence="1">
    <location>
        <begin position="38"/>
        <end position="60"/>
    </location>
</feature>
<dbReference type="Proteomes" id="UP000245790">
    <property type="component" value="Unassembled WGS sequence"/>
</dbReference>
<organism evidence="2 3">
    <name type="scientific">Pleionea mediterranea</name>
    <dbReference type="NCBI Taxonomy" id="523701"/>
    <lineage>
        <taxon>Bacteria</taxon>
        <taxon>Pseudomonadati</taxon>
        <taxon>Pseudomonadota</taxon>
        <taxon>Gammaproteobacteria</taxon>
        <taxon>Oceanospirillales</taxon>
        <taxon>Pleioneaceae</taxon>
        <taxon>Pleionea</taxon>
    </lineage>
</organism>
<evidence type="ECO:0000256" key="1">
    <source>
        <dbReference type="SAM" id="Phobius"/>
    </source>
</evidence>
<keyword evidence="3" id="KW-1185">Reference proteome</keyword>
<keyword evidence="1" id="KW-0472">Membrane</keyword>
<evidence type="ECO:0000313" key="2">
    <source>
        <dbReference type="EMBL" id="PWK50115.1"/>
    </source>
</evidence>
<proteinExistence type="predicted"/>
<dbReference type="EMBL" id="QGGU01000007">
    <property type="protein sequence ID" value="PWK50115.1"/>
    <property type="molecule type" value="Genomic_DNA"/>
</dbReference>
<reference evidence="2 3" key="1">
    <citation type="submission" date="2018-05" db="EMBL/GenBank/DDBJ databases">
        <title>Genomic Encyclopedia of Type Strains, Phase IV (KMG-IV): sequencing the most valuable type-strain genomes for metagenomic binning, comparative biology and taxonomic classification.</title>
        <authorList>
            <person name="Goeker M."/>
        </authorList>
    </citation>
    <scope>NUCLEOTIDE SEQUENCE [LARGE SCALE GENOMIC DNA]</scope>
    <source>
        <strain evidence="2 3">DSM 25350</strain>
    </source>
</reference>
<feature type="non-terminal residue" evidence="2">
    <location>
        <position position="1"/>
    </location>
</feature>
<name>A0A316FPH1_9GAMM</name>
<accession>A0A316FPH1</accession>
<comment type="caution">
    <text evidence="2">The sequence shown here is derived from an EMBL/GenBank/DDBJ whole genome shotgun (WGS) entry which is preliminary data.</text>
</comment>
<keyword evidence="1" id="KW-1133">Transmembrane helix</keyword>